<dbReference type="GO" id="GO:0006508">
    <property type="term" value="P:proteolysis"/>
    <property type="evidence" value="ECO:0007669"/>
    <property type="project" value="UniProtKB-KW"/>
</dbReference>
<feature type="region of interest" description="Disordered" evidence="6">
    <location>
        <begin position="808"/>
        <end position="830"/>
    </location>
</feature>
<protein>
    <submittedName>
        <fullName evidence="9">Sentrin-specific protease 6 isoform X1</fullName>
    </submittedName>
</protein>
<evidence type="ECO:0000256" key="4">
    <source>
        <dbReference type="ARBA" id="ARBA00022786"/>
    </source>
</evidence>
<evidence type="ECO:0000256" key="5">
    <source>
        <dbReference type="ARBA" id="ARBA00022801"/>
    </source>
</evidence>
<gene>
    <name evidence="9" type="primary">SENP6</name>
</gene>
<dbReference type="SUPFAM" id="SSF54001">
    <property type="entry name" value="Cysteine proteinases"/>
    <property type="match status" value="1"/>
</dbReference>
<dbReference type="GO" id="GO:0070139">
    <property type="term" value="F:SUMO-specific endopeptidase activity"/>
    <property type="evidence" value="ECO:0007669"/>
    <property type="project" value="TreeGrafter"/>
</dbReference>
<dbReference type="FunCoup" id="A0A6P8QUN6">
    <property type="interactions" value="3970"/>
</dbReference>
<keyword evidence="3 9" id="KW-0645">Protease</keyword>
<dbReference type="Proteomes" id="UP000515159">
    <property type="component" value="Chromosome 3"/>
</dbReference>
<evidence type="ECO:0000256" key="1">
    <source>
        <dbReference type="ARBA" id="ARBA00005234"/>
    </source>
</evidence>
<dbReference type="Gene3D" id="1.10.418.20">
    <property type="match status" value="1"/>
</dbReference>
<organism evidence="8 9">
    <name type="scientific">Geotrypetes seraphini</name>
    <name type="common">Gaboon caecilian</name>
    <name type="synonym">Caecilia seraphini</name>
    <dbReference type="NCBI Taxonomy" id="260995"/>
    <lineage>
        <taxon>Eukaryota</taxon>
        <taxon>Metazoa</taxon>
        <taxon>Chordata</taxon>
        <taxon>Craniata</taxon>
        <taxon>Vertebrata</taxon>
        <taxon>Euteleostomi</taxon>
        <taxon>Amphibia</taxon>
        <taxon>Gymnophiona</taxon>
        <taxon>Geotrypetes</taxon>
    </lineage>
</organism>
<dbReference type="GO" id="GO:0090169">
    <property type="term" value="P:regulation of spindle assembly"/>
    <property type="evidence" value="ECO:0007669"/>
    <property type="project" value="TreeGrafter"/>
</dbReference>
<reference evidence="9" key="1">
    <citation type="submission" date="2025-08" db="UniProtKB">
        <authorList>
            <consortium name="RefSeq"/>
        </authorList>
    </citation>
    <scope>IDENTIFICATION</scope>
</reference>
<evidence type="ECO:0000259" key="7">
    <source>
        <dbReference type="PROSITE" id="PS50600"/>
    </source>
</evidence>
<feature type="region of interest" description="Disordered" evidence="6">
    <location>
        <begin position="324"/>
        <end position="347"/>
    </location>
</feature>
<sequence length="1127" mass="128089">MAGSRESRFLQELDRTQARRDGGFKNNWSFNRSEESEGDAERDEANLLSVEDNDETDGPNEEHKPKQRRVDVIRDSVKTYERRNKLGSLKCLKGNAIGLNMLGASKKPGENAQNISMSSGTVVHGRHFHHANTQISLVKTAAQSNLDRKERKEYPPHIQKIETDHIRGPRPKENVQEYNEDSDLELEPEIKRKVQQKRRCDFYQSHLPLSSATVRKSHLEGSELTEHSKICPRCGKEKKNQTKCQNCGDLQRYFHHTSTLYESGERLSRPAIHQNSAGQNSLNRGLNAKGFYGSYAKVPVDDILNTENNEQNLFVVNGKAGLPHGTNIPKNSRNMRHRGVRQSPVNDPIVLSSDEEEDKVNTGIINRMESVSPRPADSACSSPAPPSGKLEAALRENTSRAEQRLNSSITTDVELAVTIPRKARMKDEFGNTVPSTTTKRRKIAPLETSVKPGHLSSLNTYESVILNCRSIRIGTLRRMVKEPVIFCLDYIKIKLEGSENKVQDINLKTIDLTNCEWCSVRKLPSVFLQTVPAACHKLRLQLKMSREKNNFWYDSKSTNREERYIILIFENGLDSVTNGIFEKVIVGIGIKNGISDFFKRIAFEEANNRLVAFTKSHGENSAGALIQTEDTGKNVSSEPGEKLKNTTSHIQFDDDEIGEPPSVIGRIEKLIVYPPPPAKGGITVTNEDLHCLIEGEFLNDVIIDFYLKYLVLDKLRKDADRIHIFSSFFYKRLNQRERRNIQETSNLSLQQKRHGRVKTWTRHVDIFQKDFVFVPLNEASHWFLAVICFPGLEKPVYEPNPYYQGNVASPTESSATENSDSSPLSQNELDISIQSSPAKSILKRTPCRRQLICVPEANSASENSDTPELKRSPCTAKHMFNKSEEDGWAAEAEIIESVIQKADLRTKDKNGVQSKTRILTKSNDSLNSIKLSYSDEPTDAHKIDEDELIDFSEDQDSLEENSDDGGLADESFISEAEKWYLKSTICKQPCILLMDSLRGPSRSNVVKTLREYLEIEWEVRKGSKRSFSKEFMKGSNPRVPQQNNFSDCGVYILQYVESFFEHPIPSFELPMNLTDWFPQQRMKTKREEIQHLILNLQEDQKKRQKDFNITESSLQEGTEQFISSNSD</sequence>
<dbReference type="FunFam" id="1.10.418.20:FF:000005">
    <property type="entry name" value="sentrin-specific protease 6 isoform X2"/>
    <property type="match status" value="1"/>
</dbReference>
<dbReference type="OrthoDB" id="442460at2759"/>
<dbReference type="AlphaFoldDB" id="A0A6P8QUN6"/>
<keyword evidence="2" id="KW-0597">Phosphoprotein</keyword>
<dbReference type="PROSITE" id="PS50600">
    <property type="entry name" value="ULP_PROTEASE"/>
    <property type="match status" value="1"/>
</dbReference>
<dbReference type="CTD" id="26054"/>
<feature type="region of interest" description="Disordered" evidence="6">
    <location>
        <begin position="1"/>
        <end position="68"/>
    </location>
</feature>
<evidence type="ECO:0000256" key="3">
    <source>
        <dbReference type="ARBA" id="ARBA00022670"/>
    </source>
</evidence>
<comment type="similarity">
    <text evidence="1">Belongs to the peptidase C48 family.</text>
</comment>
<dbReference type="GO" id="GO:0005737">
    <property type="term" value="C:cytoplasm"/>
    <property type="evidence" value="ECO:0007669"/>
    <property type="project" value="TreeGrafter"/>
</dbReference>
<feature type="domain" description="Ubiquitin-like protease family profile" evidence="7">
    <location>
        <begin position="682"/>
        <end position="1059"/>
    </location>
</feature>
<dbReference type="Gene3D" id="3.40.395.10">
    <property type="entry name" value="Adenoviral Proteinase, Chain A"/>
    <property type="match status" value="1"/>
</dbReference>
<dbReference type="PANTHER" id="PTHR46896">
    <property type="entry name" value="SENTRIN-SPECIFIC PROTEASE"/>
    <property type="match status" value="1"/>
</dbReference>
<keyword evidence="5" id="KW-0378">Hydrolase</keyword>
<feature type="compositionally biased region" description="Acidic residues" evidence="6">
    <location>
        <begin position="945"/>
        <end position="967"/>
    </location>
</feature>
<evidence type="ECO:0000313" key="8">
    <source>
        <dbReference type="Proteomes" id="UP000515159"/>
    </source>
</evidence>
<dbReference type="InterPro" id="IPR051947">
    <property type="entry name" value="Sentrin-specific_protease"/>
</dbReference>
<dbReference type="KEGG" id="gsh:117356341"/>
<evidence type="ECO:0000313" key="9">
    <source>
        <dbReference type="RefSeq" id="XP_033791313.1"/>
    </source>
</evidence>
<keyword evidence="8" id="KW-1185">Reference proteome</keyword>
<dbReference type="GO" id="GO:0016926">
    <property type="term" value="P:protein desumoylation"/>
    <property type="evidence" value="ECO:0007669"/>
    <property type="project" value="TreeGrafter"/>
</dbReference>
<dbReference type="GO" id="GO:0090234">
    <property type="term" value="P:regulation of kinetochore assembly"/>
    <property type="evidence" value="ECO:0007669"/>
    <property type="project" value="TreeGrafter"/>
</dbReference>
<dbReference type="RefSeq" id="XP_033791313.1">
    <property type="nucleotide sequence ID" value="XM_033935422.1"/>
</dbReference>
<proteinExistence type="inferred from homology"/>
<evidence type="ECO:0000256" key="6">
    <source>
        <dbReference type="SAM" id="MobiDB-lite"/>
    </source>
</evidence>
<dbReference type="GO" id="GO:0005634">
    <property type="term" value="C:nucleus"/>
    <property type="evidence" value="ECO:0007669"/>
    <property type="project" value="TreeGrafter"/>
</dbReference>
<accession>A0A6P8QUN6</accession>
<keyword evidence="4" id="KW-0833">Ubl conjugation pathway</keyword>
<dbReference type="PANTHER" id="PTHR46896:SF1">
    <property type="entry name" value="SENTRIN-SPECIFIC PROTEASE 6"/>
    <property type="match status" value="1"/>
</dbReference>
<dbReference type="InterPro" id="IPR038765">
    <property type="entry name" value="Papain-like_cys_pep_sf"/>
</dbReference>
<dbReference type="InParanoid" id="A0A6P8QUN6"/>
<feature type="region of interest" description="Disordered" evidence="6">
    <location>
        <begin position="942"/>
        <end position="967"/>
    </location>
</feature>
<dbReference type="GeneID" id="117356341"/>
<dbReference type="FunFam" id="3.30.310.130:FF:000004">
    <property type="entry name" value="sentrin-specific protease 6 isoform X6"/>
    <property type="match status" value="1"/>
</dbReference>
<name>A0A6P8QUN6_GEOSA</name>
<dbReference type="InterPro" id="IPR003653">
    <property type="entry name" value="Peptidase_C48_C"/>
</dbReference>
<feature type="compositionally biased region" description="Basic and acidic residues" evidence="6">
    <location>
        <begin position="1"/>
        <end position="23"/>
    </location>
</feature>
<dbReference type="FunFam" id="3.30.310.130:FF:000001">
    <property type="entry name" value="sentrin-specific protease 6 isoform X1"/>
    <property type="match status" value="1"/>
</dbReference>
<dbReference type="FunFam" id="1.10.418.20:FF:000004">
    <property type="entry name" value="sentrin-specific protease 7 isoform X1"/>
    <property type="match status" value="1"/>
</dbReference>
<evidence type="ECO:0000256" key="2">
    <source>
        <dbReference type="ARBA" id="ARBA00022553"/>
    </source>
</evidence>
<dbReference type="Pfam" id="PF02902">
    <property type="entry name" value="Peptidase_C48"/>
    <property type="match status" value="2"/>
</dbReference>